<gene>
    <name evidence="18" type="primary">ntrY</name>
    <name evidence="18" type="ORF">KL86PLE_120004</name>
</gene>
<dbReference type="Pfam" id="PF02518">
    <property type="entry name" value="HATPase_c"/>
    <property type="match status" value="1"/>
</dbReference>
<keyword evidence="13 14" id="KW-0472">Membrane</keyword>
<dbReference type="SMART" id="SM00304">
    <property type="entry name" value="HAMP"/>
    <property type="match status" value="1"/>
</dbReference>
<dbReference type="InterPro" id="IPR005467">
    <property type="entry name" value="His_kinase_dom"/>
</dbReference>
<proteinExistence type="predicted"/>
<dbReference type="Pfam" id="PF00989">
    <property type="entry name" value="PAS"/>
    <property type="match status" value="1"/>
</dbReference>
<sequence>MADLSVGQAEPAAKPMAMKDVYAEGRERRLAGLVLVAIATLFSLGTFALISNLLPVPPTTDIVRGALVADGLLVIAIVFMVGQEVWRLGRAWFEGRAAARLHLRVVALFAFIAALPAVMVAVAFTVSLNQGFDHWFESRTRQVVDNVLTVASAYMQEHARVLRADLISIATSLDAAKSLYDYEPTRFETLMRLQASLHGLQSAYLLDKNANIILRSDIDPDVKTVMPTVDAINEARKETAVLLQPGQSNQVGGLLKLRTYDETYLYIVRLLDKQVLDNLKLARDSAMEYRELENSRSDVQLGFAIIFGGMSLVFLLGAVWIGLSFANYLVAPIRHLINAANRVAHGDLTAAVPVGVTSDDISSLGASFNKMTVELRSQRQELISASEEAERRRRFTEAVLSGVSAGVVGISNDGHVTIANASALSLLGVDLFSFVGRLLVDEVPELAQLLSVALRDENEGRSHQATIALVRGGHRSTVSVKVTPDRSLDREHGYVVTLDDISELVSAQRTSAWADVARRIAHEIKNPLTPIQLSAERIRRRFGKLVADDDRRVFDQCVDTIVRQVGDIGRMVDEFSQFARMPKPSFEERDLGECVREAVFLLGVGHPEITFEAHLPETPLKGRFDHRLISQAVANLVKNAVEAIEGLPEGERAGARVDVYGREAGGFNIVEVVDTGIGLPANERHRLLEPYMTTREKGTGLGLAIVRKIVEEHGGSIDLLDSPAVAEGGHGAMVRISLPIDPHRTD</sequence>
<dbReference type="Pfam" id="PF19312">
    <property type="entry name" value="NtrY_N"/>
    <property type="match status" value="1"/>
</dbReference>
<dbReference type="SUPFAM" id="SSF55785">
    <property type="entry name" value="PYP-like sensor domain (PAS domain)"/>
    <property type="match status" value="1"/>
</dbReference>
<dbReference type="InterPro" id="IPR003594">
    <property type="entry name" value="HATPase_dom"/>
</dbReference>
<dbReference type="InterPro" id="IPR004358">
    <property type="entry name" value="Sig_transdc_His_kin-like_C"/>
</dbReference>
<dbReference type="InterPro" id="IPR003661">
    <property type="entry name" value="HisK_dim/P_dom"/>
</dbReference>
<name>A0A212L7Y5_9HYPH</name>
<feature type="transmembrane region" description="Helical" evidence="14">
    <location>
        <begin position="30"/>
        <end position="50"/>
    </location>
</feature>
<dbReference type="GO" id="GO:0005886">
    <property type="term" value="C:plasma membrane"/>
    <property type="evidence" value="ECO:0007669"/>
    <property type="project" value="UniProtKB-SubCell"/>
</dbReference>
<evidence type="ECO:0000256" key="11">
    <source>
        <dbReference type="ARBA" id="ARBA00022989"/>
    </source>
</evidence>
<dbReference type="PROSITE" id="PS50112">
    <property type="entry name" value="PAS"/>
    <property type="match status" value="1"/>
</dbReference>
<dbReference type="SUPFAM" id="SSF47384">
    <property type="entry name" value="Homodimeric domain of signal transducing histidine kinase"/>
    <property type="match status" value="1"/>
</dbReference>
<dbReference type="PIRSF" id="PIRSF037532">
    <property type="entry name" value="STHK_NtrY"/>
    <property type="match status" value="1"/>
</dbReference>
<dbReference type="SUPFAM" id="SSF158472">
    <property type="entry name" value="HAMP domain-like"/>
    <property type="match status" value="1"/>
</dbReference>
<dbReference type="SMART" id="SM00387">
    <property type="entry name" value="HATPase_c"/>
    <property type="match status" value="1"/>
</dbReference>
<accession>A0A212L7Y5</accession>
<keyword evidence="8" id="KW-0547">Nucleotide-binding</keyword>
<feature type="transmembrane region" description="Helical" evidence="14">
    <location>
        <begin position="103"/>
        <end position="126"/>
    </location>
</feature>
<keyword evidence="10" id="KW-0067">ATP-binding</keyword>
<dbReference type="EMBL" id="FMJD01000004">
    <property type="protein sequence ID" value="SCM73587.1"/>
    <property type="molecule type" value="Genomic_DNA"/>
</dbReference>
<dbReference type="SMART" id="SM00388">
    <property type="entry name" value="HisKA"/>
    <property type="match status" value="1"/>
</dbReference>
<dbReference type="PRINTS" id="PR00344">
    <property type="entry name" value="BCTRLSENSOR"/>
</dbReference>
<feature type="domain" description="HAMP" evidence="17">
    <location>
        <begin position="327"/>
        <end position="380"/>
    </location>
</feature>
<evidence type="ECO:0000256" key="14">
    <source>
        <dbReference type="SAM" id="Phobius"/>
    </source>
</evidence>
<dbReference type="SUPFAM" id="SSF55874">
    <property type="entry name" value="ATPase domain of HSP90 chaperone/DNA topoisomerase II/histidine kinase"/>
    <property type="match status" value="1"/>
</dbReference>
<dbReference type="GO" id="GO:0006355">
    <property type="term" value="P:regulation of DNA-templated transcription"/>
    <property type="evidence" value="ECO:0007669"/>
    <property type="project" value="InterPro"/>
</dbReference>
<dbReference type="PROSITE" id="PS50885">
    <property type="entry name" value="HAMP"/>
    <property type="match status" value="1"/>
</dbReference>
<evidence type="ECO:0000256" key="7">
    <source>
        <dbReference type="ARBA" id="ARBA00022692"/>
    </source>
</evidence>
<evidence type="ECO:0000259" key="17">
    <source>
        <dbReference type="PROSITE" id="PS50885"/>
    </source>
</evidence>
<evidence type="ECO:0000256" key="1">
    <source>
        <dbReference type="ARBA" id="ARBA00000085"/>
    </source>
</evidence>
<comment type="catalytic activity">
    <reaction evidence="1">
        <text>ATP + protein L-histidine = ADP + protein N-phospho-L-histidine.</text>
        <dbReference type="EC" id="2.7.13.3"/>
    </reaction>
</comment>
<dbReference type="EC" id="2.7.13.3" evidence="3"/>
<evidence type="ECO:0000256" key="6">
    <source>
        <dbReference type="ARBA" id="ARBA00022679"/>
    </source>
</evidence>
<dbReference type="Gene3D" id="1.10.287.130">
    <property type="match status" value="1"/>
</dbReference>
<keyword evidence="7 14" id="KW-0812">Transmembrane</keyword>
<evidence type="ECO:0000256" key="8">
    <source>
        <dbReference type="ARBA" id="ARBA00022741"/>
    </source>
</evidence>
<dbReference type="AlphaFoldDB" id="A0A212L7Y5"/>
<keyword evidence="9" id="KW-0418">Kinase</keyword>
<feature type="domain" description="PAS" evidence="16">
    <location>
        <begin position="392"/>
        <end position="443"/>
    </location>
</feature>
<evidence type="ECO:0000256" key="2">
    <source>
        <dbReference type="ARBA" id="ARBA00004651"/>
    </source>
</evidence>
<evidence type="ECO:0000256" key="9">
    <source>
        <dbReference type="ARBA" id="ARBA00022777"/>
    </source>
</evidence>
<dbReference type="Gene3D" id="3.30.450.20">
    <property type="entry name" value="PAS domain"/>
    <property type="match status" value="1"/>
</dbReference>
<dbReference type="CDD" id="cd00082">
    <property type="entry name" value="HisKA"/>
    <property type="match status" value="1"/>
</dbReference>
<dbReference type="GO" id="GO:0005524">
    <property type="term" value="F:ATP binding"/>
    <property type="evidence" value="ECO:0007669"/>
    <property type="project" value="UniProtKB-KW"/>
</dbReference>
<dbReference type="Pfam" id="PF00672">
    <property type="entry name" value="HAMP"/>
    <property type="match status" value="1"/>
</dbReference>
<reference evidence="18" key="1">
    <citation type="submission" date="2016-08" db="EMBL/GenBank/DDBJ databases">
        <authorList>
            <person name="Seilhamer J.J."/>
        </authorList>
    </citation>
    <scope>NUCLEOTIDE SEQUENCE</scope>
    <source>
        <strain evidence="18">86</strain>
    </source>
</reference>
<evidence type="ECO:0000256" key="5">
    <source>
        <dbReference type="ARBA" id="ARBA00022553"/>
    </source>
</evidence>
<evidence type="ECO:0000313" key="18">
    <source>
        <dbReference type="EMBL" id="SCM73587.1"/>
    </source>
</evidence>
<dbReference type="InterPro" id="IPR036097">
    <property type="entry name" value="HisK_dim/P_sf"/>
</dbReference>
<keyword evidence="12" id="KW-0902">Two-component regulatory system</keyword>
<feature type="transmembrane region" description="Helical" evidence="14">
    <location>
        <begin position="62"/>
        <end position="82"/>
    </location>
</feature>
<dbReference type="GO" id="GO:0000155">
    <property type="term" value="F:phosphorelay sensor kinase activity"/>
    <property type="evidence" value="ECO:0007669"/>
    <property type="project" value="InterPro"/>
</dbReference>
<evidence type="ECO:0000256" key="12">
    <source>
        <dbReference type="ARBA" id="ARBA00023012"/>
    </source>
</evidence>
<dbReference type="PANTHER" id="PTHR43065:SF10">
    <property type="entry name" value="PEROXIDE STRESS-ACTIVATED HISTIDINE KINASE MAK3"/>
    <property type="match status" value="1"/>
</dbReference>
<comment type="subcellular location">
    <subcellularLocation>
        <location evidence="2">Cell membrane</location>
        <topology evidence="2">Multi-pass membrane protein</topology>
    </subcellularLocation>
</comment>
<dbReference type="CDD" id="cd00130">
    <property type="entry name" value="PAS"/>
    <property type="match status" value="1"/>
</dbReference>
<feature type="transmembrane region" description="Helical" evidence="14">
    <location>
        <begin position="301"/>
        <end position="326"/>
    </location>
</feature>
<dbReference type="InterPro" id="IPR013767">
    <property type="entry name" value="PAS_fold"/>
</dbReference>
<feature type="domain" description="Histidine kinase" evidence="15">
    <location>
        <begin position="519"/>
        <end position="742"/>
    </location>
</feature>
<evidence type="ECO:0000256" key="3">
    <source>
        <dbReference type="ARBA" id="ARBA00012438"/>
    </source>
</evidence>
<evidence type="ECO:0000256" key="13">
    <source>
        <dbReference type="ARBA" id="ARBA00023136"/>
    </source>
</evidence>
<keyword evidence="11 14" id="KW-1133">Transmembrane helix</keyword>
<dbReference type="InterPro" id="IPR017232">
    <property type="entry name" value="NtrY"/>
</dbReference>
<evidence type="ECO:0000256" key="10">
    <source>
        <dbReference type="ARBA" id="ARBA00022840"/>
    </source>
</evidence>
<organism evidence="18">
    <name type="scientific">uncultured Pleomorphomonas sp</name>
    <dbReference type="NCBI Taxonomy" id="442121"/>
    <lineage>
        <taxon>Bacteria</taxon>
        <taxon>Pseudomonadati</taxon>
        <taxon>Pseudomonadota</taxon>
        <taxon>Alphaproteobacteria</taxon>
        <taxon>Hyphomicrobiales</taxon>
        <taxon>Pleomorphomonadaceae</taxon>
        <taxon>Pleomorphomonas</taxon>
        <taxon>environmental samples</taxon>
    </lineage>
</organism>
<dbReference type="InterPro" id="IPR000014">
    <property type="entry name" value="PAS"/>
</dbReference>
<keyword evidence="6 18" id="KW-0808">Transferase</keyword>
<keyword evidence="4" id="KW-1003">Cell membrane</keyword>
<dbReference type="InterPro" id="IPR003660">
    <property type="entry name" value="HAMP_dom"/>
</dbReference>
<dbReference type="Gene3D" id="6.10.340.10">
    <property type="match status" value="1"/>
</dbReference>
<dbReference type="FunFam" id="1.10.287.130:FF:000107">
    <property type="entry name" value="Sensor histidine kinase YycG"/>
    <property type="match status" value="1"/>
</dbReference>
<dbReference type="PROSITE" id="PS50109">
    <property type="entry name" value="HIS_KIN"/>
    <property type="match status" value="1"/>
</dbReference>
<dbReference type="InterPro" id="IPR035965">
    <property type="entry name" value="PAS-like_dom_sf"/>
</dbReference>
<dbReference type="PANTHER" id="PTHR43065">
    <property type="entry name" value="SENSOR HISTIDINE KINASE"/>
    <property type="match status" value="1"/>
</dbReference>
<evidence type="ECO:0000259" key="15">
    <source>
        <dbReference type="PROSITE" id="PS50109"/>
    </source>
</evidence>
<evidence type="ECO:0000259" key="16">
    <source>
        <dbReference type="PROSITE" id="PS50112"/>
    </source>
</evidence>
<keyword evidence="5" id="KW-0597">Phosphoprotein</keyword>
<dbReference type="InterPro" id="IPR036890">
    <property type="entry name" value="HATPase_C_sf"/>
</dbReference>
<protein>
    <recommendedName>
        <fullName evidence="3">histidine kinase</fullName>
        <ecNumber evidence="3">2.7.13.3</ecNumber>
    </recommendedName>
</protein>
<dbReference type="Pfam" id="PF00512">
    <property type="entry name" value="HisKA"/>
    <property type="match status" value="1"/>
</dbReference>
<dbReference type="Gene3D" id="3.30.565.10">
    <property type="entry name" value="Histidine kinase-like ATPase, C-terminal domain"/>
    <property type="match status" value="1"/>
</dbReference>
<dbReference type="CDD" id="cd06225">
    <property type="entry name" value="HAMP"/>
    <property type="match status" value="1"/>
</dbReference>
<evidence type="ECO:0000256" key="4">
    <source>
        <dbReference type="ARBA" id="ARBA00022475"/>
    </source>
</evidence>
<dbReference type="InterPro" id="IPR045671">
    <property type="entry name" value="NtrY-like_N"/>
</dbReference>